<dbReference type="InterPro" id="IPR051609">
    <property type="entry name" value="NmrA/Isoflavone_reductase-like"/>
</dbReference>
<dbReference type="PANTHER" id="PTHR47706:SF9">
    <property type="entry name" value="NMRA-LIKE DOMAIN-CONTAINING PROTEIN-RELATED"/>
    <property type="match status" value="1"/>
</dbReference>
<evidence type="ECO:0000313" key="5">
    <source>
        <dbReference type="Proteomes" id="UP000541154"/>
    </source>
</evidence>
<dbReference type="Proteomes" id="UP000541154">
    <property type="component" value="Unassembled WGS sequence"/>
</dbReference>
<dbReference type="AlphaFoldDB" id="A0A8H6E6R1"/>
<keyword evidence="2" id="KW-0560">Oxidoreductase</keyword>
<evidence type="ECO:0000256" key="1">
    <source>
        <dbReference type="ARBA" id="ARBA00022857"/>
    </source>
</evidence>
<dbReference type="SUPFAM" id="SSF51735">
    <property type="entry name" value="NAD(P)-binding Rossmann-fold domains"/>
    <property type="match status" value="1"/>
</dbReference>
<feature type="domain" description="NmrA-like" evidence="3">
    <location>
        <begin position="6"/>
        <end position="227"/>
    </location>
</feature>
<dbReference type="InterPro" id="IPR045312">
    <property type="entry name" value="PCBER-like"/>
</dbReference>
<accession>A0A8H6E6R1</accession>
<dbReference type="PANTHER" id="PTHR47706">
    <property type="entry name" value="NMRA-LIKE FAMILY PROTEIN"/>
    <property type="match status" value="1"/>
</dbReference>
<dbReference type="Pfam" id="PF05368">
    <property type="entry name" value="NmrA"/>
    <property type="match status" value="1"/>
</dbReference>
<keyword evidence="1" id="KW-0521">NADP</keyword>
<organism evidence="4 5">
    <name type="scientific">Petromyces alliaceus</name>
    <name type="common">Aspergillus alliaceus</name>
    <dbReference type="NCBI Taxonomy" id="209559"/>
    <lineage>
        <taxon>Eukaryota</taxon>
        <taxon>Fungi</taxon>
        <taxon>Dikarya</taxon>
        <taxon>Ascomycota</taxon>
        <taxon>Pezizomycotina</taxon>
        <taxon>Eurotiomycetes</taxon>
        <taxon>Eurotiomycetidae</taxon>
        <taxon>Eurotiales</taxon>
        <taxon>Aspergillaceae</taxon>
        <taxon>Aspergillus</taxon>
        <taxon>Aspergillus subgen. Circumdati</taxon>
    </lineage>
</organism>
<dbReference type="InterPro" id="IPR036291">
    <property type="entry name" value="NAD(P)-bd_dom_sf"/>
</dbReference>
<comment type="caution">
    <text evidence="4">The sequence shown here is derived from an EMBL/GenBank/DDBJ whole genome shotgun (WGS) entry which is preliminary data.</text>
</comment>
<protein>
    <recommendedName>
        <fullName evidence="3">NmrA-like domain-containing protein</fullName>
    </recommendedName>
</protein>
<evidence type="ECO:0000259" key="3">
    <source>
        <dbReference type="Pfam" id="PF05368"/>
    </source>
</evidence>
<dbReference type="InterPro" id="IPR008030">
    <property type="entry name" value="NmrA-like"/>
</dbReference>
<keyword evidence="5" id="KW-1185">Reference proteome</keyword>
<evidence type="ECO:0000256" key="2">
    <source>
        <dbReference type="ARBA" id="ARBA00023002"/>
    </source>
</evidence>
<dbReference type="Gene3D" id="3.40.50.720">
    <property type="entry name" value="NAD(P)-binding Rossmann-like Domain"/>
    <property type="match status" value="1"/>
</dbReference>
<proteinExistence type="predicted"/>
<name>A0A8H6E6R1_PETAA</name>
<dbReference type="EMBL" id="SPNV01000097">
    <property type="protein sequence ID" value="KAF5861524.1"/>
    <property type="molecule type" value="Genomic_DNA"/>
</dbReference>
<dbReference type="GO" id="GO:0016491">
    <property type="term" value="F:oxidoreductase activity"/>
    <property type="evidence" value="ECO:0007669"/>
    <property type="project" value="UniProtKB-KW"/>
</dbReference>
<sequence length="302" mass="32355">MATPLKNIALIGASGNIGKIILEGLVASSEFKVTVLSRNSSDATFPANVTVRKTDFSEDDMVSALKGQDAVVSAVGATGFSEQKKFIDAAVRAGVRRFIPSEFSANTLSDAVIQLVPFLEQKREVLEYLKSKESVGLTWTGIATALLFDWGLANGFLGYDVASRTATIWDGGDKTFTLINEKQLGEAVVSVLKQPAETANQYLYVSSVETSQKEILSAFEEATSSKWTVTDTTTDAEVSEAAKKLSVGDFSGAFTLVRGTSYATTPGLRANYAKDEKLANGMLGLKQESVKETVKQVVSKFA</sequence>
<dbReference type="CDD" id="cd05259">
    <property type="entry name" value="PCBER_SDR_a"/>
    <property type="match status" value="1"/>
</dbReference>
<gene>
    <name evidence="4" type="ORF">ETB97_012850</name>
</gene>
<evidence type="ECO:0000313" key="4">
    <source>
        <dbReference type="EMBL" id="KAF5861524.1"/>
    </source>
</evidence>
<reference evidence="4 5" key="1">
    <citation type="submission" date="2019-04" db="EMBL/GenBank/DDBJ databases">
        <title>Aspergillus burnettii sp. nov., novel species from soil in southeast Queensland.</title>
        <authorList>
            <person name="Gilchrist C.L.M."/>
            <person name="Pitt J.I."/>
            <person name="Lange L."/>
            <person name="Lacey H.J."/>
            <person name="Vuong D."/>
            <person name="Midgley D.J."/>
            <person name="Greenfield P."/>
            <person name="Bradbury M."/>
            <person name="Lacey E."/>
            <person name="Busk P.K."/>
            <person name="Pilgaard B."/>
            <person name="Chooi Y.H."/>
            <person name="Piggott A.M."/>
        </authorList>
    </citation>
    <scope>NUCLEOTIDE SEQUENCE [LARGE SCALE GENOMIC DNA]</scope>
    <source>
        <strain evidence="4 5">FRR 5400</strain>
    </source>
</reference>
<dbReference type="Gene3D" id="3.90.25.10">
    <property type="entry name" value="UDP-galactose 4-epimerase, domain 1"/>
    <property type="match status" value="1"/>
</dbReference>